<gene>
    <name evidence="7" type="ORF">ACFSUE_12090</name>
</gene>
<comment type="function">
    <text evidence="3">Catalyzes the conversion of pyruvate to formate and acetyl-CoA.</text>
</comment>
<keyword evidence="8" id="KW-1185">Reference proteome</keyword>
<dbReference type="InterPro" id="IPR019777">
    <property type="entry name" value="Form_AcTrfase_GR_CS"/>
</dbReference>
<dbReference type="Pfam" id="PF01228">
    <property type="entry name" value="Gly_radical"/>
    <property type="match status" value="1"/>
</dbReference>
<name>A0ABW5S3J4_9BACL</name>
<dbReference type="PANTHER" id="PTHR43641">
    <property type="entry name" value="FORMATE ACETYLTRANSFERASE 3-RELATED"/>
    <property type="match status" value="1"/>
</dbReference>
<organism evidence="7 8">
    <name type="scientific">Sporolactobacillus shoreicorticis</name>
    <dbReference type="NCBI Taxonomy" id="1923877"/>
    <lineage>
        <taxon>Bacteria</taxon>
        <taxon>Bacillati</taxon>
        <taxon>Bacillota</taxon>
        <taxon>Bacilli</taxon>
        <taxon>Bacillales</taxon>
        <taxon>Sporolactobacillaceae</taxon>
        <taxon>Sporolactobacillus</taxon>
    </lineage>
</organism>
<evidence type="ECO:0000256" key="1">
    <source>
        <dbReference type="ARBA" id="ARBA00022818"/>
    </source>
</evidence>
<accession>A0ABW5S3J4</accession>
<feature type="domain" description="Glycine radical" evidence="5">
    <location>
        <begin position="728"/>
        <end position="849"/>
    </location>
</feature>
<dbReference type="Pfam" id="PF02901">
    <property type="entry name" value="PFL-like"/>
    <property type="match status" value="1"/>
</dbReference>
<protein>
    <submittedName>
        <fullName evidence="7">Glycyl radical protein</fullName>
    </submittedName>
</protein>
<dbReference type="InterPro" id="IPR051215">
    <property type="entry name" value="GRE"/>
</dbReference>
<reference evidence="8" key="1">
    <citation type="journal article" date="2019" name="Int. J. Syst. Evol. Microbiol.">
        <title>The Global Catalogue of Microorganisms (GCM) 10K type strain sequencing project: providing services to taxonomists for standard genome sequencing and annotation.</title>
        <authorList>
            <consortium name="The Broad Institute Genomics Platform"/>
            <consortium name="The Broad Institute Genome Sequencing Center for Infectious Disease"/>
            <person name="Wu L."/>
            <person name="Ma J."/>
        </authorList>
    </citation>
    <scope>NUCLEOTIDE SEQUENCE [LARGE SCALE GENOMIC DNA]</scope>
    <source>
        <strain evidence="8">TISTR 2466</strain>
    </source>
</reference>
<feature type="modified residue" description="Glycine radical" evidence="4">
    <location>
        <position position="824"/>
    </location>
</feature>
<evidence type="ECO:0000256" key="3">
    <source>
        <dbReference type="ARBA" id="ARBA00034302"/>
    </source>
</evidence>
<dbReference type="PANTHER" id="PTHR43641:SF2">
    <property type="entry name" value="DEHYDRATASE YBIW-RELATED"/>
    <property type="match status" value="1"/>
</dbReference>
<dbReference type="PROSITE" id="PS51149">
    <property type="entry name" value="GLY_RADICAL_2"/>
    <property type="match status" value="1"/>
</dbReference>
<proteinExistence type="predicted"/>
<dbReference type="SUPFAM" id="SSF51998">
    <property type="entry name" value="PFL-like glycyl radical enzymes"/>
    <property type="match status" value="1"/>
</dbReference>
<evidence type="ECO:0000313" key="8">
    <source>
        <dbReference type="Proteomes" id="UP001597399"/>
    </source>
</evidence>
<dbReference type="InterPro" id="IPR004184">
    <property type="entry name" value="PFL_dom"/>
</dbReference>
<evidence type="ECO:0000256" key="2">
    <source>
        <dbReference type="ARBA" id="ARBA00023239"/>
    </source>
</evidence>
<evidence type="ECO:0000313" key="7">
    <source>
        <dbReference type="EMBL" id="MFD2694361.1"/>
    </source>
</evidence>
<dbReference type="Gene3D" id="3.20.70.20">
    <property type="match status" value="1"/>
</dbReference>
<sequence>MTKNYEVKPGFSEPSQRVKALKEAILDTTPRIEADRARLITQSYKETESLPQVLRHAKALEKILTELPVVIRDNELIIGAATVDSRSCQIFPEYGPQGLDQEFDTVATRSADPFAISEDVKKELAEIFNYWKGHTTSELATSLMSEDTKAAYNAGVFTVGNYHQGGVGHLAVNYEKVLKGGIRGVIAEVIQAIKNSDHSAPDWVEKEQYYQAALTTLKAVITFAHRYADKARELAKYTNDSTRKTELLKIAEICSKVPEYPASNFYEALQSFWFVQLIIQIEGSGHSISPGRFDQYMYSFYENDDSITQEEAQDLLDVLFVKFNDLNKLRDIGTATAFAGYQLWQNVNCGGQTKDGEDATNALSYMEIESMAHVMMSMPSLSIRVWNGTPDDFLIKACELSRLGGGQPAFYNDEEIVTAKVNRGETLEDARNYAVIGCVEPASQGKENSWCDAALFNLPKVLEIAMNNGRLNGKEFGPKTGEFEDFKTFDDFVNVYVKQMKFAVGLLVRADNAVDWAHYELGQLAFVSTLVDDCISKGKTLERGGAHYNFTGPQGIGSANIGNALMAVKKLVFDDQTLSMKELKEALDHNFGKEEGIAATSSDTAYDAIAEAVKKVLGENSSFDVKNLDLSGLSSGGTSTAVASPEKSKYQKIHDLVMAVDKYGNDKDEVDYLARFGSRVYCEELEKYATPRGGIYNAGLYPVSGNVLFGTYIKATPDGRYDKETIADGVSPTRGTDTLGPTAAANSVSKLDHFIASNGTLYNMKFSPSAVAGSEGVQRLAALIRGFFDRKGGHVQFNVIDKQTLLDAQAHPENHKDLIVRVAGYSAQFIALDKTVQDDIIARTEFDSF</sequence>
<dbReference type="PROSITE" id="PS51554">
    <property type="entry name" value="PFL"/>
    <property type="match status" value="1"/>
</dbReference>
<evidence type="ECO:0000259" key="5">
    <source>
        <dbReference type="PROSITE" id="PS51149"/>
    </source>
</evidence>
<feature type="domain" description="PFL" evidence="6">
    <location>
        <begin position="16"/>
        <end position="721"/>
    </location>
</feature>
<keyword evidence="1 4" id="KW-0556">Organic radical</keyword>
<comment type="caution">
    <text evidence="7">The sequence shown here is derived from an EMBL/GenBank/DDBJ whole genome shotgun (WGS) entry which is preliminary data.</text>
</comment>
<dbReference type="CDD" id="cd01677">
    <property type="entry name" value="PFL2_DhaB_BssA"/>
    <property type="match status" value="1"/>
</dbReference>
<dbReference type="RefSeq" id="WP_253057904.1">
    <property type="nucleotide sequence ID" value="NZ_JAMXWM010000001.1"/>
</dbReference>
<dbReference type="EMBL" id="JBHUMQ010000026">
    <property type="protein sequence ID" value="MFD2694361.1"/>
    <property type="molecule type" value="Genomic_DNA"/>
</dbReference>
<keyword evidence="2" id="KW-0456">Lyase</keyword>
<dbReference type="PROSITE" id="PS00850">
    <property type="entry name" value="GLY_RADICAL_1"/>
    <property type="match status" value="1"/>
</dbReference>
<dbReference type="Proteomes" id="UP001597399">
    <property type="component" value="Unassembled WGS sequence"/>
</dbReference>
<dbReference type="InterPro" id="IPR001150">
    <property type="entry name" value="Gly_radical"/>
</dbReference>
<evidence type="ECO:0000259" key="6">
    <source>
        <dbReference type="PROSITE" id="PS51554"/>
    </source>
</evidence>
<evidence type="ECO:0000256" key="4">
    <source>
        <dbReference type="PROSITE-ProRule" id="PRU00493"/>
    </source>
</evidence>